<dbReference type="Pfam" id="PF13449">
    <property type="entry name" value="Phytase-like"/>
    <property type="match status" value="1"/>
</dbReference>
<dbReference type="OrthoDB" id="9798693at2"/>
<gene>
    <name evidence="2" type="ORF">LK12_21055</name>
</gene>
<dbReference type="Proteomes" id="UP000031057">
    <property type="component" value="Unassembled WGS sequence"/>
</dbReference>
<keyword evidence="3" id="KW-1185">Reference proteome</keyword>
<dbReference type="InterPro" id="IPR027372">
    <property type="entry name" value="Phytase-like_dom"/>
</dbReference>
<sequence length="339" mass="38585">MRRNIVLLLPLLLLLAVTWDKGARAPVHFDPRIRVTPLRLPSAKILSSYLGPFQLDAAWRLTSPDSRFSGYSSMLPEPDGRMLAFTDGGKYLRFSLPGATRADPEFGWVKFGRKRRAAFRDVESVAYDPSSDRYWLGVEGANAIIRLNRNLEETGKFKPVQMKHWGANTGPEAMTRLPDGRFVAIREVSRSWRDARLHQAVLFDGDPIKHPAGHRFFFDGPDNFSVVDMALLPDGRALILMRRLLWAFPMRFAGRIVIADPAQIRPGGIWHSVPLASLASVLPVDNFEAIAVVPRTDSKVNVWLMSDDNNMRILQRTLLWKLTVDPRRLPWPRHRHQAR</sequence>
<dbReference type="STRING" id="1348853.LK12_21055"/>
<dbReference type="SUPFAM" id="SSF63829">
    <property type="entry name" value="Calcium-dependent phosphotriesterase"/>
    <property type="match status" value="1"/>
</dbReference>
<dbReference type="AlphaFoldDB" id="A0A0B1ZF94"/>
<reference evidence="2 3" key="1">
    <citation type="submission" date="2014-10" db="EMBL/GenBank/DDBJ databases">
        <title>Genome sequence of Novosphingobium malaysiense MUSC 273(T).</title>
        <authorList>
            <person name="Lee L.-H."/>
        </authorList>
    </citation>
    <scope>NUCLEOTIDE SEQUENCE [LARGE SCALE GENOMIC DNA]</scope>
    <source>
        <strain evidence="2 3">MUSC 273</strain>
    </source>
</reference>
<name>A0A0B1ZF94_9SPHN</name>
<proteinExistence type="predicted"/>
<evidence type="ECO:0000259" key="1">
    <source>
        <dbReference type="Pfam" id="PF13449"/>
    </source>
</evidence>
<evidence type="ECO:0000313" key="2">
    <source>
        <dbReference type="EMBL" id="KHK89719.1"/>
    </source>
</evidence>
<evidence type="ECO:0000313" key="3">
    <source>
        <dbReference type="Proteomes" id="UP000031057"/>
    </source>
</evidence>
<organism evidence="2 3">
    <name type="scientific">Novosphingobium malaysiense</name>
    <dbReference type="NCBI Taxonomy" id="1348853"/>
    <lineage>
        <taxon>Bacteria</taxon>
        <taxon>Pseudomonadati</taxon>
        <taxon>Pseudomonadota</taxon>
        <taxon>Alphaproteobacteria</taxon>
        <taxon>Sphingomonadales</taxon>
        <taxon>Sphingomonadaceae</taxon>
        <taxon>Novosphingobium</taxon>
    </lineage>
</organism>
<comment type="caution">
    <text evidence="2">The sequence shown here is derived from an EMBL/GenBank/DDBJ whole genome shotgun (WGS) entry which is preliminary data.</text>
</comment>
<dbReference type="EMBL" id="JTDI01000007">
    <property type="protein sequence ID" value="KHK89719.1"/>
    <property type="molecule type" value="Genomic_DNA"/>
</dbReference>
<protein>
    <recommendedName>
        <fullName evidence="1">Phytase-like domain-containing protein</fullName>
    </recommendedName>
</protein>
<feature type="domain" description="Phytase-like" evidence="1">
    <location>
        <begin position="67"/>
        <end position="309"/>
    </location>
</feature>
<accession>A0A0B1ZF94</accession>